<evidence type="ECO:0000313" key="1">
    <source>
        <dbReference type="EMBL" id="BDT56995.1"/>
    </source>
</evidence>
<organism evidence="1 2">
    <name type="scientific">Massilia varians</name>
    <dbReference type="NCBI Taxonomy" id="457921"/>
    <lineage>
        <taxon>Bacteria</taxon>
        <taxon>Pseudomonadati</taxon>
        <taxon>Pseudomonadota</taxon>
        <taxon>Betaproteobacteria</taxon>
        <taxon>Burkholderiales</taxon>
        <taxon>Oxalobacteraceae</taxon>
        <taxon>Telluria group</taxon>
        <taxon>Massilia</taxon>
    </lineage>
</organism>
<name>A0ABM8C1F7_9BURK</name>
<accession>A0ABM8C1F7</accession>
<gene>
    <name evidence="1" type="ORF">MasN3_04890</name>
</gene>
<proteinExistence type="predicted"/>
<reference evidence="1" key="1">
    <citation type="submission" date="2022-11" db="EMBL/GenBank/DDBJ databases">
        <title>Isolation and characterization of PLA-degrading bacterium Massilia sp. from Antarctic soil.</title>
        <authorList>
            <person name="Sato K."/>
            <person name="Gomez-Fuentes C."/>
            <person name="Ahmad S.A."/>
            <person name="Zulkharnain A."/>
        </authorList>
    </citation>
    <scope>NUCLEOTIDE SEQUENCE</scope>
    <source>
        <strain evidence="1">N-3</strain>
    </source>
</reference>
<sequence length="182" mass="20364">MFGTDEGAYPLDLVPFDGVEKEGEIAWPPNGESVMNVAGYGDAYASALDIEIAPGFQVKIVSLPAMVVLKILAWNDRPERDKHASDVFLVLRSYHQAGQFDRLYDEALDLLEQYDYELEVAGAALLGIDARRDIAVDVRTQVTQVFENKRNFDKFVVQMVRSSSGSVEYARRLIRAFLDNIG</sequence>
<evidence type="ECO:0000313" key="2">
    <source>
        <dbReference type="Proteomes" id="UP001163336"/>
    </source>
</evidence>
<protein>
    <submittedName>
        <fullName evidence="1">Uncharacterized protein</fullName>
    </submittedName>
</protein>
<dbReference type="Proteomes" id="UP001163336">
    <property type="component" value="Chromosome"/>
</dbReference>
<keyword evidence="2" id="KW-1185">Reference proteome</keyword>
<dbReference type="EMBL" id="AP026966">
    <property type="protein sequence ID" value="BDT56995.1"/>
    <property type="molecule type" value="Genomic_DNA"/>
</dbReference>